<feature type="transmembrane region" description="Helical" evidence="1">
    <location>
        <begin position="51"/>
        <end position="73"/>
    </location>
</feature>
<dbReference type="Gene3D" id="3.40.50.1820">
    <property type="entry name" value="alpha/beta hydrolase"/>
    <property type="match status" value="1"/>
</dbReference>
<dbReference type="Proteomes" id="UP000186108">
    <property type="component" value="Chromosome"/>
</dbReference>
<organism evidence="2 3">
    <name type="scientific">Rhodococcus opacus</name>
    <name type="common">Nocardia opaca</name>
    <dbReference type="NCBI Taxonomy" id="37919"/>
    <lineage>
        <taxon>Bacteria</taxon>
        <taxon>Bacillati</taxon>
        <taxon>Actinomycetota</taxon>
        <taxon>Actinomycetes</taxon>
        <taxon>Mycobacteriales</taxon>
        <taxon>Nocardiaceae</taxon>
        <taxon>Rhodococcus</taxon>
    </lineage>
</organism>
<dbReference type="PATRIC" id="fig|37919.13.peg.3080"/>
<reference evidence="2 3" key="1">
    <citation type="submission" date="2014-07" db="EMBL/GenBank/DDBJ databases">
        <authorList>
            <person name="Zhang J.E."/>
            <person name="Yang H."/>
            <person name="Guo J."/>
            <person name="Deng Z."/>
            <person name="Luo H."/>
            <person name="Luo M."/>
            <person name="Zhao B."/>
        </authorList>
    </citation>
    <scope>NUCLEOTIDE SEQUENCE [LARGE SCALE GENOMIC DNA]</scope>
    <source>
        <strain evidence="2 3">1CP</strain>
    </source>
</reference>
<evidence type="ECO:0000313" key="2">
    <source>
        <dbReference type="EMBL" id="ANS27701.1"/>
    </source>
</evidence>
<dbReference type="EMBL" id="CP009111">
    <property type="protein sequence ID" value="ANS27701.1"/>
    <property type="molecule type" value="Genomic_DNA"/>
</dbReference>
<keyword evidence="1" id="KW-1133">Transmembrane helix</keyword>
<dbReference type="PANTHER" id="PTHR48098:SF1">
    <property type="entry name" value="DIACYLGLYCEROL ACYLTRANSFERASE_MYCOLYLTRANSFERASE AG85A"/>
    <property type="match status" value="1"/>
</dbReference>
<dbReference type="GO" id="GO:0016747">
    <property type="term" value="F:acyltransferase activity, transferring groups other than amino-acyl groups"/>
    <property type="evidence" value="ECO:0007669"/>
    <property type="project" value="TreeGrafter"/>
</dbReference>
<name>A0A1B1K556_RHOOP</name>
<sequence length="445" mass="46296">MNTGGVQAHELLSRIAHLSLEHGRAQTASTVAVVAGTVVMLAASRSARPPILRAAAVAVPVTAVIGGAVWATYRPLPNQIPPAGYAWIWLAVGTLVLAAALLLRKPGVRRAVVIGTAGAMVAAAAVGQVNAEVGVFPTVGSLAGHRPPTVVEPVSFGAVPGFESAVQSGTPMDSVWTRPVRTPGSGVVTEVEIPGTESGFPARPAVLYLPPAYLTSPRAVLPVMVMIAGQPGRPQDWFGSGRLGSTVDAYAARHDGLAPVVVVVDALGSQDANPLCLDSALGNAATYVARDVPAWIEKSLQVSRDPAQWAIGGFSYGGTCSIQLAVNYPAIYPTFLDFLGQDEPSLGDHAGTVAATFAGDERAFAAVNPVDVLRTRQFPELTGVFVAGAADDEYRPQQQRMFAAARAAGLNVRYYELPGGHEGATWGAALEREMDWTGRQLGLTS</sequence>
<feature type="transmembrane region" description="Helical" evidence="1">
    <location>
        <begin position="85"/>
        <end position="103"/>
    </location>
</feature>
<keyword evidence="1" id="KW-0472">Membrane</keyword>
<dbReference type="InterPro" id="IPR000801">
    <property type="entry name" value="Esterase-like"/>
</dbReference>
<gene>
    <name evidence="2" type="ORF">R1CP_14985</name>
</gene>
<dbReference type="InterPro" id="IPR029058">
    <property type="entry name" value="AB_hydrolase_fold"/>
</dbReference>
<dbReference type="SUPFAM" id="SSF53474">
    <property type="entry name" value="alpha/beta-Hydrolases"/>
    <property type="match status" value="1"/>
</dbReference>
<keyword evidence="1" id="KW-0812">Transmembrane</keyword>
<dbReference type="AlphaFoldDB" id="A0A1B1K556"/>
<feature type="transmembrane region" description="Helical" evidence="1">
    <location>
        <begin position="25"/>
        <end position="44"/>
    </location>
</feature>
<evidence type="ECO:0000256" key="1">
    <source>
        <dbReference type="SAM" id="Phobius"/>
    </source>
</evidence>
<proteinExistence type="predicted"/>
<dbReference type="PANTHER" id="PTHR48098">
    <property type="entry name" value="ENTEROCHELIN ESTERASE-RELATED"/>
    <property type="match status" value="1"/>
</dbReference>
<accession>A0A1B1K556</accession>
<protein>
    <submittedName>
        <fullName evidence="2">Esterase</fullName>
    </submittedName>
</protein>
<dbReference type="InterPro" id="IPR050583">
    <property type="entry name" value="Mycobacterial_A85_antigen"/>
</dbReference>
<dbReference type="Pfam" id="PF00756">
    <property type="entry name" value="Esterase"/>
    <property type="match status" value="1"/>
</dbReference>
<evidence type="ECO:0000313" key="3">
    <source>
        <dbReference type="Proteomes" id="UP000186108"/>
    </source>
</evidence>